<evidence type="ECO:0000313" key="4">
    <source>
        <dbReference type="Proteomes" id="UP001500620"/>
    </source>
</evidence>
<comment type="caution">
    <text evidence="3">The sequence shown here is derived from an EMBL/GenBank/DDBJ whole genome shotgun (WGS) entry which is preliminary data.</text>
</comment>
<dbReference type="EMBL" id="BAABAT010000037">
    <property type="protein sequence ID" value="GAA4259704.1"/>
    <property type="molecule type" value="Genomic_DNA"/>
</dbReference>
<evidence type="ECO:0000259" key="1">
    <source>
        <dbReference type="Pfam" id="PF09664"/>
    </source>
</evidence>
<name>A0ABP8DMG9_9ACTN</name>
<feature type="domain" description="Conserved hypothetical protein CHP02679 N terminus" evidence="2">
    <location>
        <begin position="68"/>
        <end position="238"/>
    </location>
</feature>
<dbReference type="Proteomes" id="UP001500620">
    <property type="component" value="Unassembled WGS sequence"/>
</dbReference>
<keyword evidence="4" id="KW-1185">Reference proteome</keyword>
<gene>
    <name evidence="3" type="ORF">GCM10022255_085330</name>
</gene>
<feature type="domain" description="DUF2399" evidence="1">
    <location>
        <begin position="272"/>
        <end position="362"/>
    </location>
</feature>
<evidence type="ECO:0000259" key="2">
    <source>
        <dbReference type="Pfam" id="PF11796"/>
    </source>
</evidence>
<evidence type="ECO:0000313" key="3">
    <source>
        <dbReference type="EMBL" id="GAA4259704.1"/>
    </source>
</evidence>
<dbReference type="InterPro" id="IPR024465">
    <property type="entry name" value="DUF2399"/>
</dbReference>
<dbReference type="InterPro" id="IPR024466">
    <property type="entry name" value="CHP02679_N"/>
</dbReference>
<dbReference type="RefSeq" id="WP_345136605.1">
    <property type="nucleotide sequence ID" value="NZ_BAABAT010000037.1"/>
</dbReference>
<dbReference type="Pfam" id="PF11796">
    <property type="entry name" value="DUF3323"/>
    <property type="match status" value="1"/>
</dbReference>
<accession>A0ABP8DMG9</accession>
<protein>
    <recommendedName>
        <fullName evidence="5">DUF2399 domain-containing protein</fullName>
    </recommendedName>
</protein>
<dbReference type="Pfam" id="PF09664">
    <property type="entry name" value="DUF2399"/>
    <property type="match status" value="1"/>
</dbReference>
<proteinExistence type="predicted"/>
<organism evidence="3 4">
    <name type="scientific">Dactylosporangium darangshiense</name>
    <dbReference type="NCBI Taxonomy" id="579108"/>
    <lineage>
        <taxon>Bacteria</taxon>
        <taxon>Bacillati</taxon>
        <taxon>Actinomycetota</taxon>
        <taxon>Actinomycetes</taxon>
        <taxon>Micromonosporales</taxon>
        <taxon>Micromonosporaceae</taxon>
        <taxon>Dactylosporangium</taxon>
    </lineage>
</organism>
<reference evidence="4" key="1">
    <citation type="journal article" date="2019" name="Int. J. Syst. Evol. Microbiol.">
        <title>The Global Catalogue of Microorganisms (GCM) 10K type strain sequencing project: providing services to taxonomists for standard genome sequencing and annotation.</title>
        <authorList>
            <consortium name="The Broad Institute Genomics Platform"/>
            <consortium name="The Broad Institute Genome Sequencing Center for Infectious Disease"/>
            <person name="Wu L."/>
            <person name="Ma J."/>
        </authorList>
    </citation>
    <scope>NUCLEOTIDE SEQUENCE [LARGE SCALE GENOMIC DNA]</scope>
    <source>
        <strain evidence="4">JCM 17441</strain>
    </source>
</reference>
<evidence type="ECO:0008006" key="5">
    <source>
        <dbReference type="Google" id="ProtNLM"/>
    </source>
</evidence>
<sequence length="393" mass="42266">MATDVRSLADDPDLAPLWQAVHRRLCAGEPPEAINMVRVAQLSRTGISVLRTWLDTTTARRHRSAVTVTATTTTVPLRELLRVLHIDGQLLPELVERATGQQIVNRSLANRVALARREKLWEYAAQRLPQVPRLVARLRAAGLGDDDTETRSTIDALADALALIPAKPPIPLAKLAHDTTGNPHFFDLGTTTGTRFVAAVAELTDRPEPARPDLVRELLADVGILADRLSATVLLYNVDAIGDGPIDQRLRASALPVALTLLDLIATPPILAPVPLTVVENPSVIEVALVRGSRIPLACTSGQLRAVDHVLLQLANRCGVPLRYAGDIDSYGVQIAETVAQLYRAELLAMDATTIAAAISPSVTIDPADSLPERATAIYQEHDAVLARIFGTG</sequence>